<feature type="region of interest" description="Disordered" evidence="1">
    <location>
        <begin position="1"/>
        <end position="48"/>
    </location>
</feature>
<proteinExistence type="predicted"/>
<keyword evidence="3" id="KW-1185">Reference proteome</keyword>
<feature type="compositionally biased region" description="Basic residues" evidence="1">
    <location>
        <begin position="103"/>
        <end position="126"/>
    </location>
</feature>
<name>A0A0G4MA75_VERLO</name>
<gene>
    <name evidence="2" type="ORF">BN1708_005383</name>
</gene>
<evidence type="ECO:0000313" key="2">
    <source>
        <dbReference type="EMBL" id="CRK31193.1"/>
    </source>
</evidence>
<organism evidence="2 3">
    <name type="scientific">Verticillium longisporum</name>
    <name type="common">Verticillium dahliae var. longisporum</name>
    <dbReference type="NCBI Taxonomy" id="100787"/>
    <lineage>
        <taxon>Eukaryota</taxon>
        <taxon>Fungi</taxon>
        <taxon>Dikarya</taxon>
        <taxon>Ascomycota</taxon>
        <taxon>Pezizomycotina</taxon>
        <taxon>Sordariomycetes</taxon>
        <taxon>Hypocreomycetidae</taxon>
        <taxon>Glomerellales</taxon>
        <taxon>Plectosphaerellaceae</taxon>
        <taxon>Verticillium</taxon>
    </lineage>
</organism>
<reference evidence="2 3" key="1">
    <citation type="submission" date="2015-05" db="EMBL/GenBank/DDBJ databases">
        <authorList>
            <person name="Wang D.B."/>
            <person name="Wang M."/>
        </authorList>
    </citation>
    <scope>NUCLEOTIDE SEQUENCE [LARGE SCALE GENOMIC DNA]</scope>
    <source>
        <strain evidence="2">VL1</strain>
    </source>
</reference>
<dbReference type="AlphaFoldDB" id="A0A0G4MA75"/>
<protein>
    <submittedName>
        <fullName evidence="2">Uncharacterized protein</fullName>
    </submittedName>
</protein>
<evidence type="ECO:0000313" key="3">
    <source>
        <dbReference type="Proteomes" id="UP000044602"/>
    </source>
</evidence>
<dbReference type="EMBL" id="CVQH01021640">
    <property type="protein sequence ID" value="CRK31193.1"/>
    <property type="molecule type" value="Genomic_DNA"/>
</dbReference>
<accession>A0A0G4MA75</accession>
<feature type="compositionally biased region" description="Polar residues" evidence="1">
    <location>
        <begin position="17"/>
        <end position="48"/>
    </location>
</feature>
<sequence length="126" mass="14332">MSTRARSPRPKPRLTRGSRNTSIGRPTPSTRTNSSNLHSTFSAPSGRSTIACATKRTLVVSCRFLVTRSSWVRMMSRLPLSSCSMPCPRCRSARMRLLVFTRSRQRRLQKPSLSRRRQPLSSPSRR</sequence>
<evidence type="ECO:0000256" key="1">
    <source>
        <dbReference type="SAM" id="MobiDB-lite"/>
    </source>
</evidence>
<dbReference type="Proteomes" id="UP000044602">
    <property type="component" value="Unassembled WGS sequence"/>
</dbReference>
<feature type="region of interest" description="Disordered" evidence="1">
    <location>
        <begin position="101"/>
        <end position="126"/>
    </location>
</feature>
<feature type="compositionally biased region" description="Basic residues" evidence="1">
    <location>
        <begin position="1"/>
        <end position="16"/>
    </location>
</feature>